<keyword evidence="3" id="KW-0862">Zinc</keyword>
<gene>
    <name evidence="7" type="ORF">HKK74_28920</name>
</gene>
<feature type="zinc finger region" description="dksA C4-type" evidence="4">
    <location>
        <begin position="82"/>
        <end position="106"/>
    </location>
</feature>
<evidence type="ECO:0000256" key="3">
    <source>
        <dbReference type="ARBA" id="ARBA00022833"/>
    </source>
</evidence>
<dbReference type="PROSITE" id="PS51128">
    <property type="entry name" value="ZF_DKSA_2"/>
    <property type="match status" value="1"/>
</dbReference>
<accession>A0ABR7LYM5</accession>
<dbReference type="InterPro" id="IPR000962">
    <property type="entry name" value="Znf_DskA_TraR"/>
</dbReference>
<feature type="region of interest" description="Disordered" evidence="5">
    <location>
        <begin position="25"/>
        <end position="48"/>
    </location>
</feature>
<keyword evidence="2" id="KW-0863">Zinc-finger</keyword>
<comment type="caution">
    <text evidence="7">The sequence shown here is derived from an EMBL/GenBank/DDBJ whole genome shotgun (WGS) entry which is preliminary data.</text>
</comment>
<dbReference type="EMBL" id="JABVEC010000027">
    <property type="protein sequence ID" value="MBC6469483.1"/>
    <property type="molecule type" value="Genomic_DNA"/>
</dbReference>
<dbReference type="SUPFAM" id="SSF57716">
    <property type="entry name" value="Glucocorticoid receptor-like (DNA-binding domain)"/>
    <property type="match status" value="1"/>
</dbReference>
<keyword evidence="8" id="KW-1185">Reference proteome</keyword>
<reference evidence="7 8" key="1">
    <citation type="submission" date="2020-06" db="EMBL/GenBank/DDBJ databases">
        <title>Actinomadura xiongansis sp. nov., isolated from soil of Baiyangdian.</title>
        <authorList>
            <person name="Zhang X."/>
        </authorList>
    </citation>
    <scope>NUCLEOTIDE SEQUENCE [LARGE SCALE GENOMIC DNA]</scope>
    <source>
        <strain evidence="7 8">HBUM206468</strain>
    </source>
</reference>
<evidence type="ECO:0000259" key="6">
    <source>
        <dbReference type="Pfam" id="PF01258"/>
    </source>
</evidence>
<proteinExistence type="predicted"/>
<evidence type="ECO:0000313" key="7">
    <source>
        <dbReference type="EMBL" id="MBC6469483.1"/>
    </source>
</evidence>
<dbReference type="Proteomes" id="UP000805614">
    <property type="component" value="Unassembled WGS sequence"/>
</dbReference>
<dbReference type="Gene3D" id="1.20.120.910">
    <property type="entry name" value="DksA, coiled-coil domain"/>
    <property type="match status" value="1"/>
</dbReference>
<evidence type="ECO:0000256" key="4">
    <source>
        <dbReference type="PROSITE-ProRule" id="PRU00510"/>
    </source>
</evidence>
<evidence type="ECO:0000256" key="5">
    <source>
        <dbReference type="SAM" id="MobiDB-lite"/>
    </source>
</evidence>
<evidence type="ECO:0000256" key="1">
    <source>
        <dbReference type="ARBA" id="ARBA00022723"/>
    </source>
</evidence>
<name>A0ABR7LYM5_9ACTN</name>
<dbReference type="PANTHER" id="PTHR33823:SF4">
    <property type="entry name" value="GENERAL STRESS PROTEIN 16O"/>
    <property type="match status" value="1"/>
</dbReference>
<organism evidence="7 8">
    <name type="scientific">Actinomadura alba</name>
    <dbReference type="NCBI Taxonomy" id="406431"/>
    <lineage>
        <taxon>Bacteria</taxon>
        <taxon>Bacillati</taxon>
        <taxon>Actinomycetota</taxon>
        <taxon>Actinomycetes</taxon>
        <taxon>Streptosporangiales</taxon>
        <taxon>Thermomonosporaceae</taxon>
        <taxon>Actinomadura</taxon>
    </lineage>
</organism>
<feature type="domain" description="Zinc finger DksA/TraR C4-type" evidence="6">
    <location>
        <begin position="77"/>
        <end position="112"/>
    </location>
</feature>
<feature type="compositionally biased region" description="Basic and acidic residues" evidence="5">
    <location>
        <begin position="25"/>
        <end position="40"/>
    </location>
</feature>
<dbReference type="Pfam" id="PF01258">
    <property type="entry name" value="zf-dskA_traR"/>
    <property type="match status" value="1"/>
</dbReference>
<dbReference type="PANTHER" id="PTHR33823">
    <property type="entry name" value="RNA POLYMERASE-BINDING TRANSCRIPTION FACTOR DKSA-RELATED"/>
    <property type="match status" value="1"/>
</dbReference>
<sequence length="115" mass="12451">MDTAAARKRLEAMLTDLDRSIAILKGEHPDPGASRYDQHPADAGTNLSDADRAEASLDAMNRQRSTVVAALRRIAAGTYGECVDCAKPVPEGRLEARPDAARCVPCQAKYDRAQR</sequence>
<keyword evidence="1" id="KW-0479">Metal-binding</keyword>
<protein>
    <submittedName>
        <fullName evidence="7">TraR/DksA C4-type zinc finger protein</fullName>
    </submittedName>
</protein>
<evidence type="ECO:0000313" key="8">
    <source>
        <dbReference type="Proteomes" id="UP000805614"/>
    </source>
</evidence>
<evidence type="ECO:0000256" key="2">
    <source>
        <dbReference type="ARBA" id="ARBA00022771"/>
    </source>
</evidence>